<accession>A0AA51RV80</accession>
<evidence type="ECO:0000313" key="1">
    <source>
        <dbReference type="EMBL" id="WMS88217.1"/>
    </source>
</evidence>
<dbReference type="Proteomes" id="UP001239782">
    <property type="component" value="Chromosome"/>
</dbReference>
<dbReference type="KEGG" id="plei:Q9312_04700"/>
<keyword evidence="2" id="KW-1185">Reference proteome</keyword>
<evidence type="ECO:0000313" key="2">
    <source>
        <dbReference type="Proteomes" id="UP001239782"/>
    </source>
</evidence>
<dbReference type="AlphaFoldDB" id="A0AA51RV80"/>
<dbReference type="EMBL" id="CP133548">
    <property type="protein sequence ID" value="WMS88217.1"/>
    <property type="molecule type" value="Genomic_DNA"/>
</dbReference>
<dbReference type="RefSeq" id="WP_309203421.1">
    <property type="nucleotide sequence ID" value="NZ_CP133548.1"/>
</dbReference>
<sequence length="423" mass="48624">MKRMVNQIIGALLASASSSITVSSELTSKSVEIVIENQQRPSGELHQKTSKTWQQYFLSTNQLSVDSINISEQFNRPIVVLSPHQQQALEAREKLLHTFILPVEKSTDDWWRRYQQGLIYSSSHLGFSVKQPDNLNLPCVVSVGEGYQELVAHGGVFNQLTRYNYHPFQNLERDYQEMVLWHEVGHCFETYGGVLGEVYADLFAVLARSQKIPTTKALQQQIRMRRQEFFDGDALHYSSEFLTYLQPAIRSLRLDSMTDMPTLVHLLVADTLRHMKPSARWEKWADWSQDKLAVKYTDILLRKLKHPLSDREEAIYDQLIAVREQLKTDLSSRALAVNQQQATPVYLQQIISDMVYIRASRNDLFNELQVVELRSDVEQLAIALGEPALARSELSNDLWLVSEQKKLSTQQESSRYVTSPEIP</sequence>
<organism evidence="1 2">
    <name type="scientific">Pleionea litopenaei</name>
    <dbReference type="NCBI Taxonomy" id="3070815"/>
    <lineage>
        <taxon>Bacteria</taxon>
        <taxon>Pseudomonadati</taxon>
        <taxon>Pseudomonadota</taxon>
        <taxon>Gammaproteobacteria</taxon>
        <taxon>Oceanospirillales</taxon>
        <taxon>Pleioneaceae</taxon>
        <taxon>Pleionea</taxon>
    </lineage>
</organism>
<protein>
    <submittedName>
        <fullName evidence="1">Uncharacterized protein</fullName>
    </submittedName>
</protein>
<gene>
    <name evidence="1" type="ORF">Q9312_04700</name>
</gene>
<reference evidence="1 2" key="1">
    <citation type="submission" date="2023-08" db="EMBL/GenBank/DDBJ databases">
        <title>Pleionea litopenaei sp. nov., isolated from stomach of juvenile Litopenaeus vannamei.</title>
        <authorList>
            <person name="Rho A.M."/>
            <person name="Hwang C.Y."/>
        </authorList>
    </citation>
    <scope>NUCLEOTIDE SEQUENCE [LARGE SCALE GENOMIC DNA]</scope>
    <source>
        <strain evidence="1 2">HL-JVS1</strain>
    </source>
</reference>
<name>A0AA51RV80_9GAMM</name>
<proteinExistence type="predicted"/>